<keyword evidence="4 12" id="KW-1003">Cell membrane</keyword>
<evidence type="ECO:0000256" key="12">
    <source>
        <dbReference type="RuleBase" id="RU362010"/>
    </source>
</evidence>
<dbReference type="Gene3D" id="3.30.460.20">
    <property type="entry name" value="CorA soluble domain-like"/>
    <property type="match status" value="1"/>
</dbReference>
<dbReference type="Proteomes" id="UP000013063">
    <property type="component" value="Unassembled WGS sequence"/>
</dbReference>
<dbReference type="InterPro" id="IPR002523">
    <property type="entry name" value="MgTranspt_CorA/ZnTranspt_ZntB"/>
</dbReference>
<dbReference type="NCBIfam" id="TIGR00383">
    <property type="entry name" value="corA"/>
    <property type="match status" value="1"/>
</dbReference>
<keyword evidence="7 12" id="KW-1133">Transmembrane helix</keyword>
<comment type="catalytic activity">
    <reaction evidence="10">
        <text>Mg(2+)(in) = Mg(2+)(out)</text>
        <dbReference type="Rhea" id="RHEA:29827"/>
        <dbReference type="ChEBI" id="CHEBI:18420"/>
    </reaction>
</comment>
<evidence type="ECO:0000256" key="3">
    <source>
        <dbReference type="ARBA" id="ARBA00022448"/>
    </source>
</evidence>
<evidence type="ECO:0000256" key="6">
    <source>
        <dbReference type="ARBA" id="ARBA00022842"/>
    </source>
</evidence>
<organism evidence="13 14">
    <name type="scientific">Caulobacter vibrioides OR37</name>
    <dbReference type="NCBI Taxonomy" id="1292034"/>
    <lineage>
        <taxon>Bacteria</taxon>
        <taxon>Pseudomonadati</taxon>
        <taxon>Pseudomonadota</taxon>
        <taxon>Alphaproteobacteria</taxon>
        <taxon>Caulobacterales</taxon>
        <taxon>Caulobacteraceae</taxon>
        <taxon>Caulobacter</taxon>
    </lineage>
</organism>
<dbReference type="eggNOG" id="COG0598">
    <property type="taxonomic scope" value="Bacteria"/>
</dbReference>
<proteinExistence type="inferred from homology"/>
<evidence type="ECO:0000256" key="2">
    <source>
        <dbReference type="ARBA" id="ARBA00009765"/>
    </source>
</evidence>
<dbReference type="SUPFAM" id="SSF144083">
    <property type="entry name" value="Magnesium transport protein CorA, transmembrane region"/>
    <property type="match status" value="1"/>
</dbReference>
<evidence type="ECO:0000256" key="4">
    <source>
        <dbReference type="ARBA" id="ARBA00022475"/>
    </source>
</evidence>
<name>R0CY06_CAUVI</name>
<evidence type="ECO:0000313" key="13">
    <source>
        <dbReference type="EMBL" id="ENZ81366.1"/>
    </source>
</evidence>
<keyword evidence="5 12" id="KW-0812">Transmembrane</keyword>
<dbReference type="CDD" id="cd12830">
    <property type="entry name" value="MtCorA-like"/>
    <property type="match status" value="1"/>
</dbReference>
<keyword evidence="9 12" id="KW-0472">Membrane</keyword>
<dbReference type="GO" id="GO:0050897">
    <property type="term" value="F:cobalt ion binding"/>
    <property type="evidence" value="ECO:0007669"/>
    <property type="project" value="TreeGrafter"/>
</dbReference>
<evidence type="ECO:0000256" key="11">
    <source>
        <dbReference type="ARBA" id="ARBA00045497"/>
    </source>
</evidence>
<protein>
    <recommendedName>
        <fullName evidence="12">Magnesium transport protein CorA</fullName>
    </recommendedName>
</protein>
<accession>R0CY06</accession>
<gene>
    <name evidence="12" type="primary">corA</name>
    <name evidence="13" type="ORF">OR37_02773</name>
</gene>
<feature type="transmembrane region" description="Helical" evidence="12">
    <location>
        <begin position="265"/>
        <end position="284"/>
    </location>
</feature>
<comment type="caution">
    <text evidence="13">The sequence shown here is derived from an EMBL/GenBank/DDBJ whole genome shotgun (WGS) entry which is preliminary data.</text>
</comment>
<dbReference type="PATRIC" id="fig|1292034.3.peg.2751"/>
<dbReference type="RefSeq" id="WP_004620873.1">
    <property type="nucleotide sequence ID" value="NZ_APMP01000018.1"/>
</dbReference>
<sequence>MSVVAACAYLDGKPVRALDLADPEGLKPRGDEFVWIGLVEPDEAELEVLRQAFHLHPLAIEDALSARQTPKVDVYGDQLFVVAKTAHLDNDHIQYGETDFFVGRRHLITVRHGSARARTELRAQLEAAPVLLAHGVDYVLHAVLDFIVDGYMPIVDTIEEELQAFERRALDAFLSRAEIARIFNLRRALMRFKKMLGPMAQVASALEHHELPCIDTEVRPYFRDVRDHIQRTEILVDGLREVLTSVFEISSLLEQQRQGVITRQLAAWAAILAVPTAIAGIYGMNFEHMPELKWRYGYEAVLVAIVLVCGLLYRRFRKTGWL</sequence>
<dbReference type="EMBL" id="APMP01000018">
    <property type="protein sequence ID" value="ENZ81366.1"/>
    <property type="molecule type" value="Genomic_DNA"/>
</dbReference>
<keyword evidence="6 12" id="KW-0460">Magnesium</keyword>
<evidence type="ECO:0000313" key="14">
    <source>
        <dbReference type="Proteomes" id="UP000013063"/>
    </source>
</evidence>
<dbReference type="GO" id="GO:0000287">
    <property type="term" value="F:magnesium ion binding"/>
    <property type="evidence" value="ECO:0007669"/>
    <property type="project" value="TreeGrafter"/>
</dbReference>
<dbReference type="GO" id="GO:0015087">
    <property type="term" value="F:cobalt ion transmembrane transporter activity"/>
    <property type="evidence" value="ECO:0007669"/>
    <property type="project" value="UniProtKB-UniRule"/>
</dbReference>
<comment type="function">
    <text evidence="11">Mediates influx of magnesium ions. Alternates between open and closed states. Activated by low cytoplasmic Mg(2+) levels. Inactive when cytoplasmic Mg(2+) levels are high.</text>
</comment>
<dbReference type="OrthoDB" id="9803416at2"/>
<dbReference type="InterPro" id="IPR004488">
    <property type="entry name" value="Mg/Co-transport_prot_CorA"/>
</dbReference>
<dbReference type="AlphaFoldDB" id="R0CY06"/>
<keyword evidence="14" id="KW-1185">Reference proteome</keyword>
<evidence type="ECO:0000256" key="1">
    <source>
        <dbReference type="ARBA" id="ARBA00004651"/>
    </source>
</evidence>
<dbReference type="PANTHER" id="PTHR46494:SF1">
    <property type="entry name" value="CORA FAMILY METAL ION TRANSPORTER (EUROFUNG)"/>
    <property type="match status" value="1"/>
</dbReference>
<evidence type="ECO:0000256" key="5">
    <source>
        <dbReference type="ARBA" id="ARBA00022692"/>
    </source>
</evidence>
<dbReference type="Gene3D" id="1.20.58.340">
    <property type="entry name" value="Magnesium transport protein CorA, transmembrane region"/>
    <property type="match status" value="2"/>
</dbReference>
<dbReference type="InterPro" id="IPR045861">
    <property type="entry name" value="CorA_cytoplasmic_dom"/>
</dbReference>
<keyword evidence="3 12" id="KW-0813">Transport</keyword>
<dbReference type="GO" id="GO:0015095">
    <property type="term" value="F:magnesium ion transmembrane transporter activity"/>
    <property type="evidence" value="ECO:0007669"/>
    <property type="project" value="UniProtKB-UniRule"/>
</dbReference>
<dbReference type="InterPro" id="IPR045863">
    <property type="entry name" value="CorA_TM1_TM2"/>
</dbReference>
<evidence type="ECO:0000256" key="10">
    <source>
        <dbReference type="ARBA" id="ARBA00034269"/>
    </source>
</evidence>
<evidence type="ECO:0000256" key="9">
    <source>
        <dbReference type="ARBA" id="ARBA00023136"/>
    </source>
</evidence>
<comment type="similarity">
    <text evidence="2 12">Belongs to the CorA metal ion transporter (MIT) (TC 1.A.35) family.</text>
</comment>
<dbReference type="SUPFAM" id="SSF143865">
    <property type="entry name" value="CorA soluble domain-like"/>
    <property type="match status" value="1"/>
</dbReference>
<dbReference type="Pfam" id="PF01544">
    <property type="entry name" value="CorA"/>
    <property type="match status" value="1"/>
</dbReference>
<evidence type="ECO:0000256" key="7">
    <source>
        <dbReference type="ARBA" id="ARBA00022989"/>
    </source>
</evidence>
<dbReference type="GO" id="GO:0005886">
    <property type="term" value="C:plasma membrane"/>
    <property type="evidence" value="ECO:0007669"/>
    <property type="project" value="UniProtKB-SubCell"/>
</dbReference>
<dbReference type="PANTHER" id="PTHR46494">
    <property type="entry name" value="CORA FAMILY METAL ION TRANSPORTER (EUROFUNG)"/>
    <property type="match status" value="1"/>
</dbReference>
<dbReference type="FunFam" id="1.20.58.340:FF:000004">
    <property type="entry name" value="Magnesium transport protein CorA"/>
    <property type="match status" value="1"/>
</dbReference>
<reference evidence="13 14" key="1">
    <citation type="journal article" date="2013" name="Genome Announc.">
        <title>Draft Genome Sequence for Caulobacter sp. Strain OR37, a Bacterium Tolerant to Heavy Metals.</title>
        <authorList>
            <person name="Utturkar S.M."/>
            <person name="Bollmann A."/>
            <person name="Brzoska R.M."/>
            <person name="Klingeman D.M."/>
            <person name="Epstein S.E."/>
            <person name="Palumbo A.V."/>
            <person name="Brown S.D."/>
        </authorList>
    </citation>
    <scope>NUCLEOTIDE SEQUENCE [LARGE SCALE GENOMIC DNA]</scope>
    <source>
        <strain evidence="13 14">OR37</strain>
    </source>
</reference>
<keyword evidence="8 12" id="KW-0406">Ion transport</keyword>
<dbReference type="STRING" id="1292034.OR37_02773"/>
<comment type="subcellular location">
    <subcellularLocation>
        <location evidence="1">Cell membrane</location>
        <topology evidence="1">Multi-pass membrane protein</topology>
    </subcellularLocation>
    <subcellularLocation>
        <location evidence="12">Membrane</location>
        <topology evidence="12">Multi-pass membrane protein</topology>
    </subcellularLocation>
</comment>
<feature type="transmembrane region" description="Helical" evidence="12">
    <location>
        <begin position="296"/>
        <end position="313"/>
    </location>
</feature>
<evidence type="ECO:0000256" key="8">
    <source>
        <dbReference type="ARBA" id="ARBA00023065"/>
    </source>
</evidence>